<keyword evidence="1" id="KW-0378">Hydrolase</keyword>
<evidence type="ECO:0000313" key="1">
    <source>
        <dbReference type="EMBL" id="CAH6721375.1"/>
    </source>
</evidence>
<evidence type="ECO:0000313" key="2">
    <source>
        <dbReference type="Proteomes" id="UP001152531"/>
    </source>
</evidence>
<comment type="caution">
    <text evidence="1">The sequence shown here is derived from an EMBL/GenBank/DDBJ whole genome shotgun (WGS) entry which is preliminary data.</text>
</comment>
<keyword evidence="1" id="KW-0645">Protease</keyword>
<sequence>MTVDIPGIVLPKHSPEFDPSTLSNYTKFDIVNTDLYFDINFDQKILVSNTVLELKTLDDIEEVVLDVSFIKVNKVKVNGQTIDFVVGDRVEPLGSALTIPFKAGKGEDLKVDIDFETTQQCTALQFLEKEATDGKKYPYLFSQSEAIHARSLFPCFDTPGIKGTYNITVKSPLNVIISGRPVSQKGDIYKFIQPIPIPSYLVAIASGDIEYSTVGPRSKVYTEPINLKRCHNELTDDIEKFIEAAEKIVFNYEWMDYNVLILPSSFPYGGMEVPNVTFATPTIITGDKSNIDVIAHELAHSWAGNLVTNCSWEHFWLNEGWCVYLERRIIESVHDKATRDFHCIIGWYDLSSSIKSMDWKYTSLVHDLKDGSDPDDAFSVVPYEKGSTLLYHLETILTKEVFDPFIVHYFDKFKYKSLDSYQFLTTLYDFFPDHRSVLDTVNWKQWLFEPGMPPIKPNFDTSLVDSVYKLSDQWFNSIKNNGDLSKFSVKDISSFSSNQSTVFLESLIEFDKHEGFKWSENLKALEKIDQAYGVQYANDTNAEILSRYYFLQVGGGNLKYFDVLGQWLGTVGRMKFVRPGFVTLNDIDHDKAVEYFNKFKSNYHPICQQMVKKDLGL</sequence>
<gene>
    <name evidence="1" type="ORF">CLIB1444_06S00716</name>
</gene>
<reference evidence="1" key="1">
    <citation type="submission" date="2022-06" db="EMBL/GenBank/DDBJ databases">
        <authorList>
            <person name="Legras J.-L."/>
            <person name="Devillers H."/>
            <person name="Grondin C."/>
        </authorList>
    </citation>
    <scope>NUCLEOTIDE SEQUENCE</scope>
    <source>
        <strain evidence="1">CLIB 1444</strain>
    </source>
</reference>
<protein>
    <submittedName>
        <fullName evidence="1">Leucine aminopeptidase 2</fullName>
    </submittedName>
</protein>
<accession>A0ACA9Y9E1</accession>
<dbReference type="EMBL" id="CALSDN010000006">
    <property type="protein sequence ID" value="CAH6721375.1"/>
    <property type="molecule type" value="Genomic_DNA"/>
</dbReference>
<dbReference type="Proteomes" id="UP001152531">
    <property type="component" value="Unassembled WGS sequence"/>
</dbReference>
<keyword evidence="1" id="KW-0031">Aminopeptidase</keyword>
<organism evidence="1 2">
    <name type="scientific">[Candida] jaroonii</name>
    <dbReference type="NCBI Taxonomy" id="467808"/>
    <lineage>
        <taxon>Eukaryota</taxon>
        <taxon>Fungi</taxon>
        <taxon>Dikarya</taxon>
        <taxon>Ascomycota</taxon>
        <taxon>Saccharomycotina</taxon>
        <taxon>Pichiomycetes</taxon>
        <taxon>Debaryomycetaceae</taxon>
        <taxon>Yamadazyma</taxon>
    </lineage>
</organism>
<keyword evidence="2" id="KW-1185">Reference proteome</keyword>
<proteinExistence type="predicted"/>
<name>A0ACA9Y9E1_9ASCO</name>